<gene>
    <name evidence="1" type="ordered locus">cauri_2003</name>
</gene>
<evidence type="ECO:0000313" key="1">
    <source>
        <dbReference type="EMBL" id="ACP33596.1"/>
    </source>
</evidence>
<dbReference type="HOGENOM" id="CLU_3355621_0_0_11"/>
<dbReference type="Proteomes" id="UP000002077">
    <property type="component" value="Chromosome"/>
</dbReference>
<sequence length="36" mass="4123">MFKRKGRHWPHNIPNSRHARMLIAEHQSGMKGGAGK</sequence>
<dbReference type="KEGG" id="car:cauri_2003"/>
<organism evidence="1 2">
    <name type="scientific">Corynebacterium aurimucosum (strain ATCC 700975 / DSM 44827 / CIP 107346 / CN-1)</name>
    <name type="common">Corynebacterium nigricans</name>
    <dbReference type="NCBI Taxonomy" id="548476"/>
    <lineage>
        <taxon>Bacteria</taxon>
        <taxon>Bacillati</taxon>
        <taxon>Actinomycetota</taxon>
        <taxon>Actinomycetes</taxon>
        <taxon>Mycobacteriales</taxon>
        <taxon>Corynebacteriaceae</taxon>
        <taxon>Corynebacterium</taxon>
    </lineage>
</organism>
<dbReference type="AlphaFoldDB" id="C3PIE2"/>
<name>C3PIE2_CORA7</name>
<reference evidence="1 2" key="1">
    <citation type="journal article" date="2010" name="BMC Genomics">
        <title>Complete genome sequence and lifestyle of black-pigmented Corynebacterium aurimucosum ATCC 700975 (formerly C. nigricans CN-1) isolated from a vaginal swab of a woman with spontaneous abortion.</title>
        <authorList>
            <person name="Trost E."/>
            <person name="Gotker S."/>
            <person name="Schneider J."/>
            <person name="Schneiker-Bekel S."/>
            <person name="Szczepanowski R."/>
            <person name="Tilker A."/>
            <person name="Viehoever P."/>
            <person name="Arnold W."/>
            <person name="Bekel T."/>
            <person name="Blom J."/>
            <person name="Gartemann K.H."/>
            <person name="Linke B."/>
            <person name="Goesmann A."/>
            <person name="Puhler A."/>
            <person name="Shukla S.K."/>
            <person name="Tauch A."/>
        </authorList>
    </citation>
    <scope>NUCLEOTIDE SEQUENCE [LARGE SCALE GENOMIC DNA]</scope>
    <source>
        <strain evidence="2">ATCC 700975 / DSM 44827 / CIP 107346 / CN-1</strain>
    </source>
</reference>
<dbReference type="EMBL" id="CP001601">
    <property type="protein sequence ID" value="ACP33596.1"/>
    <property type="molecule type" value="Genomic_DNA"/>
</dbReference>
<accession>C3PIE2</accession>
<evidence type="ECO:0000313" key="2">
    <source>
        <dbReference type="Proteomes" id="UP000002077"/>
    </source>
</evidence>
<dbReference type="STRING" id="548476.cauri_2003"/>
<protein>
    <submittedName>
        <fullName evidence="1">Uncharacterized protein</fullName>
    </submittedName>
</protein>
<keyword evidence="2" id="KW-1185">Reference proteome</keyword>
<proteinExistence type="predicted"/>